<protein>
    <submittedName>
        <fullName evidence="2">RNA-directed RNA polymerase L</fullName>
    </submittedName>
</protein>
<comment type="caution">
    <text evidence="2">The sequence shown here is derived from an EMBL/GenBank/DDBJ whole genome shotgun (WGS) entry which is preliminary data.</text>
</comment>
<evidence type="ECO:0000313" key="2">
    <source>
        <dbReference type="EMBL" id="KAL0481171.1"/>
    </source>
</evidence>
<keyword evidence="2" id="KW-0696">RNA-directed RNA polymerase</keyword>
<dbReference type="GO" id="GO:0003968">
    <property type="term" value="F:RNA-directed RNA polymerase activity"/>
    <property type="evidence" value="ECO:0007669"/>
    <property type="project" value="UniProtKB-KW"/>
</dbReference>
<organism evidence="2 3">
    <name type="scientific">Acrasis kona</name>
    <dbReference type="NCBI Taxonomy" id="1008807"/>
    <lineage>
        <taxon>Eukaryota</taxon>
        <taxon>Discoba</taxon>
        <taxon>Heterolobosea</taxon>
        <taxon>Tetramitia</taxon>
        <taxon>Eutetramitia</taxon>
        <taxon>Acrasidae</taxon>
        <taxon>Acrasis</taxon>
    </lineage>
</organism>
<reference evidence="2 3" key="1">
    <citation type="submission" date="2024-03" db="EMBL/GenBank/DDBJ databases">
        <title>The Acrasis kona genome and developmental transcriptomes reveal deep origins of eukaryotic multicellular pathways.</title>
        <authorList>
            <person name="Sheikh S."/>
            <person name="Fu C.-J."/>
            <person name="Brown M.W."/>
            <person name="Baldauf S.L."/>
        </authorList>
    </citation>
    <scope>NUCLEOTIDE SEQUENCE [LARGE SCALE GENOMIC DNA]</scope>
    <source>
        <strain evidence="2 3">ATCC MYA-3509</strain>
    </source>
</reference>
<sequence length="85" mass="10004">MIDCATNRYNQEKQQKMMKSASSMSPVVEEITVENEPDYMNAVFDSEPNFFEKVIGCMCLTRYQLCKNEKPQNKEQQHLMENLMD</sequence>
<proteinExistence type="predicted"/>
<accession>A0AAW2YW94</accession>
<feature type="region of interest" description="Disordered" evidence="1">
    <location>
        <begin position="1"/>
        <end position="25"/>
    </location>
</feature>
<name>A0AAW2YW94_9EUKA</name>
<dbReference type="AlphaFoldDB" id="A0AAW2YW94"/>
<keyword evidence="3" id="KW-1185">Reference proteome</keyword>
<dbReference type="EMBL" id="JAOPGA020000734">
    <property type="protein sequence ID" value="KAL0481171.1"/>
    <property type="molecule type" value="Genomic_DNA"/>
</dbReference>
<evidence type="ECO:0000313" key="3">
    <source>
        <dbReference type="Proteomes" id="UP001431209"/>
    </source>
</evidence>
<dbReference type="Proteomes" id="UP001431209">
    <property type="component" value="Unassembled WGS sequence"/>
</dbReference>
<keyword evidence="2" id="KW-0548">Nucleotidyltransferase</keyword>
<evidence type="ECO:0000256" key="1">
    <source>
        <dbReference type="SAM" id="MobiDB-lite"/>
    </source>
</evidence>
<keyword evidence="2" id="KW-0808">Transferase</keyword>
<gene>
    <name evidence="2" type="ORF">AKO1_012606</name>
</gene>